<protein>
    <submittedName>
        <fullName evidence="1 2">Uncharacterized protein</fullName>
    </submittedName>
</protein>
<reference evidence="2" key="3">
    <citation type="submission" date="2020-12" db="UniProtKB">
        <authorList>
            <consortium name="EnsemblPlants"/>
        </authorList>
    </citation>
    <scope>IDENTIFICATION</scope>
</reference>
<gene>
    <name evidence="1" type="ORF">PHYPA_017204</name>
</gene>
<dbReference type="InParanoid" id="A0A2K1JLE4"/>
<organism evidence="1">
    <name type="scientific">Physcomitrium patens</name>
    <name type="common">Spreading-leaved earth moss</name>
    <name type="synonym">Physcomitrella patens</name>
    <dbReference type="NCBI Taxonomy" id="3218"/>
    <lineage>
        <taxon>Eukaryota</taxon>
        <taxon>Viridiplantae</taxon>
        <taxon>Streptophyta</taxon>
        <taxon>Embryophyta</taxon>
        <taxon>Bryophyta</taxon>
        <taxon>Bryophytina</taxon>
        <taxon>Bryopsida</taxon>
        <taxon>Funariidae</taxon>
        <taxon>Funariales</taxon>
        <taxon>Funariaceae</taxon>
        <taxon>Physcomitrium</taxon>
    </lineage>
</organism>
<dbReference type="Gramene" id="Pp3c13_10760V3.1">
    <property type="protein sequence ID" value="Pp3c13_10760V3.1"/>
    <property type="gene ID" value="Pp3c13_10760"/>
</dbReference>
<evidence type="ECO:0000313" key="3">
    <source>
        <dbReference type="Proteomes" id="UP000006727"/>
    </source>
</evidence>
<name>A0A2K1JLE4_PHYPA</name>
<reference evidence="1 3" key="2">
    <citation type="journal article" date="2018" name="Plant J.">
        <title>The Physcomitrella patens chromosome-scale assembly reveals moss genome structure and evolution.</title>
        <authorList>
            <person name="Lang D."/>
            <person name="Ullrich K.K."/>
            <person name="Murat F."/>
            <person name="Fuchs J."/>
            <person name="Jenkins J."/>
            <person name="Haas F.B."/>
            <person name="Piednoel M."/>
            <person name="Gundlach H."/>
            <person name="Van Bel M."/>
            <person name="Meyberg R."/>
            <person name="Vives C."/>
            <person name="Morata J."/>
            <person name="Symeonidi A."/>
            <person name="Hiss M."/>
            <person name="Muchero W."/>
            <person name="Kamisugi Y."/>
            <person name="Saleh O."/>
            <person name="Blanc G."/>
            <person name="Decker E.L."/>
            <person name="van Gessel N."/>
            <person name="Grimwood J."/>
            <person name="Hayes R.D."/>
            <person name="Graham S.W."/>
            <person name="Gunter L.E."/>
            <person name="McDaniel S.F."/>
            <person name="Hoernstein S.N.W."/>
            <person name="Larsson A."/>
            <person name="Li F.W."/>
            <person name="Perroud P.F."/>
            <person name="Phillips J."/>
            <person name="Ranjan P."/>
            <person name="Rokshar D.S."/>
            <person name="Rothfels C.J."/>
            <person name="Schneider L."/>
            <person name="Shu S."/>
            <person name="Stevenson D.W."/>
            <person name="Thummler F."/>
            <person name="Tillich M."/>
            <person name="Villarreal Aguilar J.C."/>
            <person name="Widiez T."/>
            <person name="Wong G.K."/>
            <person name="Wymore A."/>
            <person name="Zhang Y."/>
            <person name="Zimmer A.D."/>
            <person name="Quatrano R.S."/>
            <person name="Mayer K.F.X."/>
            <person name="Goodstein D."/>
            <person name="Casacuberta J.M."/>
            <person name="Vandepoele K."/>
            <person name="Reski R."/>
            <person name="Cuming A.C."/>
            <person name="Tuskan G.A."/>
            <person name="Maumus F."/>
            <person name="Salse J."/>
            <person name="Schmutz J."/>
            <person name="Rensing S.A."/>
        </authorList>
    </citation>
    <scope>NUCLEOTIDE SEQUENCE [LARGE SCALE GENOMIC DNA]</scope>
    <source>
        <strain evidence="2 3">cv. Gransden 2004</strain>
    </source>
</reference>
<dbReference type="PaxDb" id="3218-PP1S5_368V6.1"/>
<proteinExistence type="predicted"/>
<sequence>MACLVEKSTGYYSSVHLFLKTRLLSSLMTVFHILSGRVIISTLQCISGGNLLQGE</sequence>
<dbReference type="EnsemblPlants" id="Pp3c13_10760V3.2">
    <property type="protein sequence ID" value="Pp3c13_10760V3.2"/>
    <property type="gene ID" value="Pp3c13_10760"/>
</dbReference>
<reference evidence="1 3" key="1">
    <citation type="journal article" date="2008" name="Science">
        <title>The Physcomitrella genome reveals evolutionary insights into the conquest of land by plants.</title>
        <authorList>
            <person name="Rensing S."/>
            <person name="Lang D."/>
            <person name="Zimmer A."/>
            <person name="Terry A."/>
            <person name="Salamov A."/>
            <person name="Shapiro H."/>
            <person name="Nishiyama T."/>
            <person name="Perroud P.-F."/>
            <person name="Lindquist E."/>
            <person name="Kamisugi Y."/>
            <person name="Tanahashi T."/>
            <person name="Sakakibara K."/>
            <person name="Fujita T."/>
            <person name="Oishi K."/>
            <person name="Shin-I T."/>
            <person name="Kuroki Y."/>
            <person name="Toyoda A."/>
            <person name="Suzuki Y."/>
            <person name="Hashimoto A."/>
            <person name="Yamaguchi K."/>
            <person name="Sugano A."/>
            <person name="Kohara Y."/>
            <person name="Fujiyama A."/>
            <person name="Anterola A."/>
            <person name="Aoki S."/>
            <person name="Ashton N."/>
            <person name="Barbazuk W.B."/>
            <person name="Barker E."/>
            <person name="Bennetzen J."/>
            <person name="Bezanilla M."/>
            <person name="Blankenship R."/>
            <person name="Cho S.H."/>
            <person name="Dutcher S."/>
            <person name="Estelle M."/>
            <person name="Fawcett J.A."/>
            <person name="Gundlach H."/>
            <person name="Hanada K."/>
            <person name="Heyl A."/>
            <person name="Hicks K.A."/>
            <person name="Hugh J."/>
            <person name="Lohr M."/>
            <person name="Mayer K."/>
            <person name="Melkozernov A."/>
            <person name="Murata T."/>
            <person name="Nelson D."/>
            <person name="Pils B."/>
            <person name="Prigge M."/>
            <person name="Reiss B."/>
            <person name="Renner T."/>
            <person name="Rombauts S."/>
            <person name="Rushton P."/>
            <person name="Sanderfoot A."/>
            <person name="Schween G."/>
            <person name="Shiu S.-H."/>
            <person name="Stueber K."/>
            <person name="Theodoulou F.L."/>
            <person name="Tu H."/>
            <person name="Van de Peer Y."/>
            <person name="Verrier P.J."/>
            <person name="Waters E."/>
            <person name="Wood A."/>
            <person name="Yang L."/>
            <person name="Cove D."/>
            <person name="Cuming A."/>
            <person name="Hasebe M."/>
            <person name="Lucas S."/>
            <person name="Mishler D.B."/>
            <person name="Reski R."/>
            <person name="Grigoriev I."/>
            <person name="Quatrano R.S."/>
            <person name="Boore J.L."/>
        </authorList>
    </citation>
    <scope>NUCLEOTIDE SEQUENCE [LARGE SCALE GENOMIC DNA]</scope>
    <source>
        <strain evidence="2 3">cv. Gransden 2004</strain>
    </source>
</reference>
<keyword evidence="3" id="KW-1185">Reference proteome</keyword>
<dbReference type="Proteomes" id="UP000006727">
    <property type="component" value="Chromosome 13"/>
</dbReference>
<evidence type="ECO:0000313" key="1">
    <source>
        <dbReference type="EMBL" id="PNR42375.1"/>
    </source>
</evidence>
<dbReference type="EnsemblPlants" id="Pp3c13_10760V3.1">
    <property type="protein sequence ID" value="Pp3c13_10760V3.1"/>
    <property type="gene ID" value="Pp3c13_10760"/>
</dbReference>
<dbReference type="Gramene" id="Pp3c13_10760V3.2">
    <property type="protein sequence ID" value="Pp3c13_10760V3.2"/>
    <property type="gene ID" value="Pp3c13_10760"/>
</dbReference>
<accession>A0A2K1JLE4</accession>
<evidence type="ECO:0000313" key="2">
    <source>
        <dbReference type="EnsemblPlants" id="Pp3c13_10760V3.1"/>
    </source>
</evidence>
<dbReference type="AlphaFoldDB" id="A0A2K1JLE4"/>
<dbReference type="EMBL" id="ABEU02000013">
    <property type="protein sequence ID" value="PNR42375.1"/>
    <property type="molecule type" value="Genomic_DNA"/>
</dbReference>